<name>A0A4R9LVE2_9LEPT</name>
<dbReference type="InterPro" id="IPR025202">
    <property type="entry name" value="PLD-like_dom"/>
</dbReference>
<evidence type="ECO:0000256" key="7">
    <source>
        <dbReference type="SAM" id="Phobius"/>
    </source>
</evidence>
<evidence type="ECO:0000256" key="2">
    <source>
        <dbReference type="ARBA" id="ARBA00008664"/>
    </source>
</evidence>
<accession>A0A4R9LVE2</accession>
<keyword evidence="7" id="KW-0472">Membrane</keyword>
<dbReference type="PANTHER" id="PTHR43856">
    <property type="entry name" value="CARDIOLIPIN HYDROLASE"/>
    <property type="match status" value="1"/>
</dbReference>
<proteinExistence type="inferred from homology"/>
<dbReference type="SUPFAM" id="SSF56024">
    <property type="entry name" value="Phospholipase D/nuclease"/>
    <property type="match status" value="2"/>
</dbReference>
<dbReference type="PANTHER" id="PTHR43856:SF1">
    <property type="entry name" value="MITOCHONDRIAL CARDIOLIPIN HYDROLASE"/>
    <property type="match status" value="1"/>
</dbReference>
<dbReference type="AlphaFoldDB" id="A0A4R9LVE2"/>
<dbReference type="InterPro" id="IPR001736">
    <property type="entry name" value="PLipase_D/transphosphatidylase"/>
</dbReference>
<dbReference type="EMBL" id="RQHW01000047">
    <property type="protein sequence ID" value="TGN18204.1"/>
    <property type="molecule type" value="Genomic_DNA"/>
</dbReference>
<evidence type="ECO:0000256" key="1">
    <source>
        <dbReference type="ARBA" id="ARBA00000798"/>
    </source>
</evidence>
<evidence type="ECO:0000256" key="6">
    <source>
        <dbReference type="ARBA" id="ARBA00023098"/>
    </source>
</evidence>
<evidence type="ECO:0000313" key="9">
    <source>
        <dbReference type="EMBL" id="TGN18204.1"/>
    </source>
</evidence>
<comment type="similarity">
    <text evidence="2">Belongs to the phospholipase D family.</text>
</comment>
<feature type="domain" description="PLD phosphodiesterase" evidence="8">
    <location>
        <begin position="148"/>
        <end position="175"/>
    </location>
</feature>
<dbReference type="InterPro" id="IPR051406">
    <property type="entry name" value="PLD_domain"/>
</dbReference>
<sequence>MVDGNDCDTGNDLIRLREDTILKKFLSLFFLSILSVLHFSFCRNLSKKNEDFPLSLLLGEPSLQFYFSFPGRDSPEGSKFFVRRKLVDFLNSAKYSIDGFVYSLNDLDTLLTLRNAKRKGVKLNIQGDKDQDYSEAEKLGIFVSPWKGSGLHHTKVWIADGRRAFLGTGNFSGHGLIRDHNVYWETDGRQGEGHRLLEYLEEKHTDGILFSGPQTYLFAPEAGKQIQDKMIQAIEKAKYRIRYLIYTHYDPILSYALVEASKRGILVEGIYNVPVNPEGKMLSKLLSPPSAIYKEGNEDVEYKNGVFRGGLLHHKTMIIDDDLVLVGSYNYTVSARDTNREIFTEFRGRSALLEFIGEWERVRANSSPYLEEEETEEATQYFVHNIRSQIPTYLLSRHKEGNLSFDSNSSGLAKEVDVSESILKNNSESWKESSERYQTIVLDPGELGLFLVSDPVSMNGWSLVNRWDRCSFLFAESLETKKLHLWDGKSKPVVYESISKNDFDLSLLTKMRTGEFWIVLETDQGNFHLCSKRKNQETPKWILYLMQKQILSGIPASYCREF</sequence>
<dbReference type="GO" id="GO:0016891">
    <property type="term" value="F:RNA endonuclease activity producing 5'-phosphomonoesters, hydrolytic mechanism"/>
    <property type="evidence" value="ECO:0007669"/>
    <property type="project" value="TreeGrafter"/>
</dbReference>
<reference evidence="9" key="1">
    <citation type="journal article" date="2019" name="PLoS Negl. Trop. Dis.">
        <title>Revisiting the worldwide diversity of Leptospira species in the environment.</title>
        <authorList>
            <person name="Vincent A.T."/>
            <person name="Schiettekatte O."/>
            <person name="Bourhy P."/>
            <person name="Veyrier F.J."/>
            <person name="Picardeau M."/>
        </authorList>
    </citation>
    <scope>NUCLEOTIDE SEQUENCE [LARGE SCALE GENOMIC DNA]</scope>
    <source>
        <strain evidence="9">201300427</strain>
    </source>
</reference>
<protein>
    <recommendedName>
        <fullName evidence="3">phospholipase D</fullName>
        <ecNumber evidence="3">3.1.4.4</ecNumber>
    </recommendedName>
</protein>
<keyword evidence="7" id="KW-1133">Transmembrane helix</keyword>
<keyword evidence="10" id="KW-1185">Reference proteome</keyword>
<comment type="caution">
    <text evidence="9">The sequence shown here is derived from an EMBL/GenBank/DDBJ whole genome shotgun (WGS) entry which is preliminary data.</text>
</comment>
<dbReference type="Pfam" id="PF13091">
    <property type="entry name" value="PLDc_2"/>
    <property type="match status" value="2"/>
</dbReference>
<keyword evidence="4" id="KW-0378">Hydrolase</keyword>
<evidence type="ECO:0000313" key="10">
    <source>
        <dbReference type="Proteomes" id="UP000298058"/>
    </source>
</evidence>
<evidence type="ECO:0000256" key="3">
    <source>
        <dbReference type="ARBA" id="ARBA00012027"/>
    </source>
</evidence>
<dbReference type="OrthoDB" id="368121at2"/>
<comment type="catalytic activity">
    <reaction evidence="1">
        <text>a 1,2-diacyl-sn-glycero-3-phosphocholine + H2O = a 1,2-diacyl-sn-glycero-3-phosphate + choline + H(+)</text>
        <dbReference type="Rhea" id="RHEA:14445"/>
        <dbReference type="ChEBI" id="CHEBI:15354"/>
        <dbReference type="ChEBI" id="CHEBI:15377"/>
        <dbReference type="ChEBI" id="CHEBI:15378"/>
        <dbReference type="ChEBI" id="CHEBI:57643"/>
        <dbReference type="ChEBI" id="CHEBI:58608"/>
        <dbReference type="EC" id="3.1.4.4"/>
    </reaction>
</comment>
<keyword evidence="6" id="KW-0443">Lipid metabolism</keyword>
<keyword evidence="7" id="KW-0812">Transmembrane</keyword>
<organism evidence="9 10">
    <name type="scientific">Leptospira idonii</name>
    <dbReference type="NCBI Taxonomy" id="1193500"/>
    <lineage>
        <taxon>Bacteria</taxon>
        <taxon>Pseudomonadati</taxon>
        <taxon>Spirochaetota</taxon>
        <taxon>Spirochaetia</taxon>
        <taxon>Leptospirales</taxon>
        <taxon>Leptospiraceae</taxon>
        <taxon>Leptospira</taxon>
    </lineage>
</organism>
<dbReference type="Gene3D" id="3.30.870.10">
    <property type="entry name" value="Endonuclease Chain A"/>
    <property type="match status" value="2"/>
</dbReference>
<feature type="domain" description="PLD phosphodiesterase" evidence="8">
    <location>
        <begin position="308"/>
        <end position="335"/>
    </location>
</feature>
<dbReference type="GO" id="GO:0016042">
    <property type="term" value="P:lipid catabolic process"/>
    <property type="evidence" value="ECO:0007669"/>
    <property type="project" value="UniProtKB-KW"/>
</dbReference>
<keyword evidence="5" id="KW-0442">Lipid degradation</keyword>
<evidence type="ECO:0000256" key="4">
    <source>
        <dbReference type="ARBA" id="ARBA00022801"/>
    </source>
</evidence>
<dbReference type="SMART" id="SM00155">
    <property type="entry name" value="PLDc"/>
    <property type="match status" value="2"/>
</dbReference>
<evidence type="ECO:0000259" key="8">
    <source>
        <dbReference type="PROSITE" id="PS50035"/>
    </source>
</evidence>
<dbReference type="PROSITE" id="PS50035">
    <property type="entry name" value="PLD"/>
    <property type="match status" value="2"/>
</dbReference>
<dbReference type="EC" id="3.1.4.4" evidence="3"/>
<dbReference type="Proteomes" id="UP000298058">
    <property type="component" value="Unassembled WGS sequence"/>
</dbReference>
<gene>
    <name evidence="9" type="ORF">EHS15_12380</name>
</gene>
<evidence type="ECO:0000256" key="5">
    <source>
        <dbReference type="ARBA" id="ARBA00022963"/>
    </source>
</evidence>
<feature type="transmembrane region" description="Helical" evidence="7">
    <location>
        <begin position="25"/>
        <end position="41"/>
    </location>
</feature>
<dbReference type="GO" id="GO:0006793">
    <property type="term" value="P:phosphorus metabolic process"/>
    <property type="evidence" value="ECO:0007669"/>
    <property type="project" value="UniProtKB-ARBA"/>
</dbReference>
<dbReference type="GO" id="GO:0004630">
    <property type="term" value="F:phospholipase D activity"/>
    <property type="evidence" value="ECO:0007669"/>
    <property type="project" value="UniProtKB-EC"/>
</dbReference>